<dbReference type="PANTHER" id="PTHR46389">
    <property type="entry name" value="POLYCOMB GROUP PROTEIN PC"/>
    <property type="match status" value="1"/>
</dbReference>
<feature type="compositionally biased region" description="Basic residues" evidence="1">
    <location>
        <begin position="770"/>
        <end position="790"/>
    </location>
</feature>
<sequence length="790" mass="87898">MASNSLVNQSADDGIPLDFLAEMHVAMDCLPVDEAEAERLLNERKHKQQQARERVQRFNDAWSIQPIPAVNATPRITVANNLGINGWQEFSNLRDPRLVAKAKTIGSLPLDIIQQPVPHASGINNRQQQPHHYHHQQDTVVPLQRDEVYQHNVPAVVKPLEHRGVSYSDNEEDDVILLPQEHEELHRAARGRSRSPGSRNPRSRDTSRTRVRGGHRSRRHSRSQSRSPTHRRRRRPTRSRSRHRSRSYSRSRSSSRSSEHSNGTQDSRGRSSSRRNRQQGGSDQTVMMQSMMSMVMQMVNNGILMGASNRAQVPAGSGPAATPLAVDPGATPQLTPAAFRNMFANRHCSDRGGQFPDEVVNLTDSSSSTVVEQGEDTRPKYDVSTELFLEGKLSFADFLALKPSARSDLIVPIDPQVPKRINEAISILDQQDTKKHSTRFLYVPPTYYDSEKKEEHLHHRSPLAWNSQNVLFESTTRSREVKQCQPFSNLNLKLKELIVKLGLDEGLVSQQLEQVKLAAALQKNDGDNGNRSAVGASTSSSASIQAITVLPPKPGTGKVRHLIDREAQTDGYACMECVARKAKTIITTSTQTAAAAPRKDMEVQTNGPPLSAPNVLSLDGLNANQIETIEAIVRFVRTRQLAGSIESVQHALRNDRVTAAGMTPTVQQNAQRLLSQVKADLQRSGTFPGSSQGSSSSSNSNHNHNHNSIAQYQGYQQPPLSAQPVPHLYEQQLRDLRMGHRRGSGITRTFHTTSVSEQIFPACYDSHPPMSKKSKKKGKQLHHYNQHGGW</sequence>
<evidence type="ECO:0000313" key="2">
    <source>
        <dbReference type="EnsemblMetazoa" id="AARA009999-PA"/>
    </source>
</evidence>
<keyword evidence="3" id="KW-1185">Reference proteome</keyword>
<evidence type="ECO:0000313" key="3">
    <source>
        <dbReference type="Proteomes" id="UP000075840"/>
    </source>
</evidence>
<feature type="compositionally biased region" description="Polar residues" evidence="1">
    <location>
        <begin position="683"/>
        <end position="693"/>
    </location>
</feature>
<feature type="compositionally biased region" description="Basic residues" evidence="1">
    <location>
        <begin position="209"/>
        <end position="249"/>
    </location>
</feature>
<name>A0A182I8T9_ANOAR</name>
<dbReference type="PANTHER" id="PTHR46389:SF3">
    <property type="entry name" value="POLYCOMB GROUP PROTEIN PC"/>
    <property type="match status" value="1"/>
</dbReference>
<dbReference type="VEuPathDB" id="VectorBase:AARA009999"/>
<feature type="region of interest" description="Disordered" evidence="1">
    <location>
        <begin position="186"/>
        <end position="284"/>
    </location>
</feature>
<dbReference type="GO" id="GO:0035102">
    <property type="term" value="C:PRC1 complex"/>
    <property type="evidence" value="ECO:0007669"/>
    <property type="project" value="TreeGrafter"/>
</dbReference>
<dbReference type="VEuPathDB" id="VectorBase:AARA21_005192"/>
<dbReference type="AlphaFoldDB" id="A0A182I8T9"/>
<dbReference type="EMBL" id="APCN01003119">
    <property type="status" value="NOT_ANNOTATED_CDS"/>
    <property type="molecule type" value="Genomic_DNA"/>
</dbReference>
<dbReference type="InterPro" id="IPR052458">
    <property type="entry name" value="PcG_PRC1-like_component"/>
</dbReference>
<accession>A0A182I8T9</accession>
<protein>
    <submittedName>
        <fullName evidence="2">Uncharacterized protein</fullName>
    </submittedName>
</protein>
<dbReference type="Proteomes" id="UP000075840">
    <property type="component" value="Unassembled WGS sequence"/>
</dbReference>
<reference evidence="2" key="1">
    <citation type="submission" date="2022-08" db="UniProtKB">
        <authorList>
            <consortium name="EnsemblMetazoa"/>
        </authorList>
    </citation>
    <scope>IDENTIFICATION</scope>
    <source>
        <strain evidence="2">Dongola</strain>
    </source>
</reference>
<feature type="region of interest" description="Disordered" evidence="1">
    <location>
        <begin position="120"/>
        <end position="139"/>
    </location>
</feature>
<evidence type="ECO:0000256" key="1">
    <source>
        <dbReference type="SAM" id="MobiDB-lite"/>
    </source>
</evidence>
<dbReference type="GO" id="GO:0000122">
    <property type="term" value="P:negative regulation of transcription by RNA polymerase II"/>
    <property type="evidence" value="ECO:0007669"/>
    <property type="project" value="TreeGrafter"/>
</dbReference>
<dbReference type="EnsemblMetazoa" id="AARA009999-RA">
    <property type="protein sequence ID" value="AARA009999-PA"/>
    <property type="gene ID" value="AARA009999"/>
</dbReference>
<proteinExistence type="predicted"/>
<feature type="region of interest" description="Disordered" evidence="1">
    <location>
        <begin position="682"/>
        <end position="707"/>
    </location>
</feature>
<feature type="compositionally biased region" description="Low complexity" evidence="1">
    <location>
        <begin position="694"/>
        <end position="707"/>
    </location>
</feature>
<dbReference type="GO" id="GO:0003682">
    <property type="term" value="F:chromatin binding"/>
    <property type="evidence" value="ECO:0007669"/>
    <property type="project" value="TreeGrafter"/>
</dbReference>
<organism evidence="2 3">
    <name type="scientific">Anopheles arabiensis</name>
    <name type="common">Mosquito</name>
    <dbReference type="NCBI Taxonomy" id="7173"/>
    <lineage>
        <taxon>Eukaryota</taxon>
        <taxon>Metazoa</taxon>
        <taxon>Ecdysozoa</taxon>
        <taxon>Arthropoda</taxon>
        <taxon>Hexapoda</taxon>
        <taxon>Insecta</taxon>
        <taxon>Pterygota</taxon>
        <taxon>Neoptera</taxon>
        <taxon>Endopterygota</taxon>
        <taxon>Diptera</taxon>
        <taxon>Nematocera</taxon>
        <taxon>Culicoidea</taxon>
        <taxon>Culicidae</taxon>
        <taxon>Anophelinae</taxon>
        <taxon>Anopheles</taxon>
    </lineage>
</organism>
<feature type="region of interest" description="Disordered" evidence="1">
    <location>
        <begin position="766"/>
        <end position="790"/>
    </location>
</feature>
<dbReference type="GO" id="GO:0000785">
    <property type="term" value="C:chromatin"/>
    <property type="evidence" value="ECO:0007669"/>
    <property type="project" value="TreeGrafter"/>
</dbReference>